<feature type="transmembrane region" description="Helical" evidence="1">
    <location>
        <begin position="229"/>
        <end position="250"/>
    </location>
</feature>
<proteinExistence type="predicted"/>
<gene>
    <name evidence="2" type="ORF">HUK65_13530</name>
</gene>
<evidence type="ECO:0000256" key="1">
    <source>
        <dbReference type="SAM" id="Phobius"/>
    </source>
</evidence>
<dbReference type="InterPro" id="IPR001193">
    <property type="entry name" value="MBTPS2"/>
</dbReference>
<keyword evidence="3" id="KW-1185">Reference proteome</keyword>
<name>A0A7Z0I144_9RHOB</name>
<feature type="transmembrane region" description="Helical" evidence="1">
    <location>
        <begin position="156"/>
        <end position="177"/>
    </location>
</feature>
<protein>
    <submittedName>
        <fullName evidence="2">Peptidase M50</fullName>
    </submittedName>
</protein>
<dbReference type="GO" id="GO:0004222">
    <property type="term" value="F:metalloendopeptidase activity"/>
    <property type="evidence" value="ECO:0007669"/>
    <property type="project" value="InterPro"/>
</dbReference>
<keyword evidence="1" id="KW-1133">Transmembrane helix</keyword>
<dbReference type="Gene3D" id="1.10.10.1150">
    <property type="entry name" value="Coenzyme PQQ synthesis protein D (PqqD)"/>
    <property type="match status" value="1"/>
</dbReference>
<dbReference type="EMBL" id="JACBXS010000030">
    <property type="protein sequence ID" value="NYS26011.1"/>
    <property type="molecule type" value="Genomic_DNA"/>
</dbReference>
<reference evidence="2 3" key="1">
    <citation type="journal article" date="2000" name="Arch. Microbiol.">
        <title>Rhodobaca bogoriensis gen. nov. and sp. nov., an alkaliphilic purple nonsulfur bacterium from African Rift Valley soda lakes.</title>
        <authorList>
            <person name="Milford A.D."/>
            <person name="Achenbach L.A."/>
            <person name="Jung D.O."/>
            <person name="Madigan M.T."/>
        </authorList>
    </citation>
    <scope>NUCLEOTIDE SEQUENCE [LARGE SCALE GENOMIC DNA]</scope>
    <source>
        <strain evidence="2 3">2376</strain>
    </source>
</reference>
<dbReference type="Proteomes" id="UP000529417">
    <property type="component" value="Unassembled WGS sequence"/>
</dbReference>
<dbReference type="PANTHER" id="PTHR13325">
    <property type="entry name" value="PROTEASE M50 MEMBRANE-BOUND TRANSCRIPTION FACTOR SITE 2 PROTEASE"/>
    <property type="match status" value="1"/>
</dbReference>
<dbReference type="AlphaFoldDB" id="A0A7Z0I144"/>
<evidence type="ECO:0000313" key="3">
    <source>
        <dbReference type="Proteomes" id="UP000529417"/>
    </source>
</evidence>
<dbReference type="InterPro" id="IPR041881">
    <property type="entry name" value="PqqD_sf"/>
</dbReference>
<comment type="caution">
    <text evidence="2">The sequence shown here is derived from an EMBL/GenBank/DDBJ whole genome shotgun (WGS) entry which is preliminary data.</text>
</comment>
<evidence type="ECO:0000313" key="2">
    <source>
        <dbReference type="EMBL" id="NYS26011.1"/>
    </source>
</evidence>
<feature type="transmembrane region" description="Helical" evidence="1">
    <location>
        <begin position="428"/>
        <end position="448"/>
    </location>
</feature>
<dbReference type="PANTHER" id="PTHR13325:SF3">
    <property type="entry name" value="MEMBRANE-BOUND TRANSCRIPTION FACTOR SITE-2 PROTEASE"/>
    <property type="match status" value="1"/>
</dbReference>
<keyword evidence="1" id="KW-0812">Transmembrane</keyword>
<feature type="transmembrane region" description="Helical" evidence="1">
    <location>
        <begin position="389"/>
        <end position="416"/>
    </location>
</feature>
<sequence>MAEKSQFSPSWYRVADLTPRLRAHVEIHRRQFRGDIWYVLEDAASNRFHRFSPAAYTVIAQMDGKRPMREIWKAAARKLGHDLPTQDEVIQLLSQLHQADALDSGAPPDITELAERARSQRRRELMQRVQNPMAIRIPLLDPDRFLDATFPLVRPLISWLGLVLWLGLVGWALVATAQHWPLLTENLTDRVLSAQNIALILLSYPVIKGIHELGHGYAVKRWGGEVHEMGIMFLVFMPVPYVEASAAAAFRSKWQRAFVAGAGIMVEVTLAAIALAVWLNVEPGLVRTIAFNTMLIAGVSTVLFNGNPLLRFDGYYVLADLLEVPNLGNRSNKHLLHLIQRYGFGLRASRSPATARGERFWFVLYGLAALAYRLFIMTVIVVFVATHFFVVGVLLAIWSATLMLVWPVLKGAWFVLTSPRLDRVRGRAMGVTLGALGAIGAALALIPLPHATLAQGVLWIPDHAVVHAQGTGTVVEIIAPPNSQVAPGDPLLRLEDPLIRAEIGVVDARIAELRLTLAAVEIADRVEAARMRERLGQAERGRARLAERQEGLALRSTAQGVFVLPDADDLPGRFIRQGQPLGYVVEGGTPVIRTLVSDRDIDLVRHRTRDVQVRFADRLDDILPAQLRAQTPAATRHLVSPVLSDQGGGPFALDPAGESPLQALQTVFQIDVALDQPLDRTLIGGRAHVRFDLGAEPLGYRLWRSTRQIFLRTFRV</sequence>
<feature type="transmembrane region" description="Helical" evidence="1">
    <location>
        <begin position="360"/>
        <end position="383"/>
    </location>
</feature>
<dbReference type="GO" id="GO:0016020">
    <property type="term" value="C:membrane"/>
    <property type="evidence" value="ECO:0007669"/>
    <property type="project" value="InterPro"/>
</dbReference>
<feature type="transmembrane region" description="Helical" evidence="1">
    <location>
        <begin position="285"/>
        <end position="304"/>
    </location>
</feature>
<keyword evidence="1" id="KW-0472">Membrane</keyword>
<feature type="transmembrane region" description="Helical" evidence="1">
    <location>
        <begin position="257"/>
        <end position="279"/>
    </location>
</feature>
<dbReference type="GO" id="GO:0005737">
    <property type="term" value="C:cytoplasm"/>
    <property type="evidence" value="ECO:0007669"/>
    <property type="project" value="TreeGrafter"/>
</dbReference>
<organism evidence="2 3">
    <name type="scientific">Rhabdonatronobacter sediminivivens</name>
    <dbReference type="NCBI Taxonomy" id="2743469"/>
    <lineage>
        <taxon>Bacteria</taxon>
        <taxon>Pseudomonadati</taxon>
        <taxon>Pseudomonadota</taxon>
        <taxon>Alphaproteobacteria</taxon>
        <taxon>Rhodobacterales</taxon>
        <taxon>Paracoccaceae</taxon>
        <taxon>Rhabdonatronobacter</taxon>
    </lineage>
</organism>
<dbReference type="GO" id="GO:0031293">
    <property type="term" value="P:membrane protein intracellular domain proteolysis"/>
    <property type="evidence" value="ECO:0007669"/>
    <property type="project" value="TreeGrafter"/>
</dbReference>
<accession>A0A7Z0I144</accession>
<dbReference type="RefSeq" id="WP_179906810.1">
    <property type="nucleotide sequence ID" value="NZ_JACBXS010000030.1"/>
</dbReference>